<keyword evidence="8" id="KW-1185">Reference proteome</keyword>
<dbReference type="SMART" id="SM00086">
    <property type="entry name" value="PAC"/>
    <property type="match status" value="1"/>
</dbReference>
<dbReference type="Gene3D" id="1.10.287.130">
    <property type="match status" value="1"/>
</dbReference>
<evidence type="ECO:0000259" key="6">
    <source>
        <dbReference type="PROSITE" id="PS50113"/>
    </source>
</evidence>
<proteinExistence type="predicted"/>
<reference evidence="7 8" key="1">
    <citation type="submission" date="2019-04" db="EMBL/GenBank/DDBJ databases">
        <title>A novel phosphate-accumulating bacterium identified in bioreactor for phosphate removal from wastewater.</title>
        <authorList>
            <person name="Kotlyarov R.Y."/>
            <person name="Beletsky A.V."/>
            <person name="Kallistova A.Y."/>
            <person name="Dorofeev A.G."/>
            <person name="Nikolaev Y.Y."/>
            <person name="Pimenov N.V."/>
            <person name="Ravin N.V."/>
            <person name="Mardanov A.V."/>
        </authorList>
    </citation>
    <scope>NUCLEOTIDE SEQUENCE [LARGE SCALE GENOMIC DNA]</scope>
    <source>
        <strain evidence="7 8">Bin19</strain>
    </source>
</reference>
<comment type="catalytic activity">
    <reaction evidence="1">
        <text>ATP + protein L-histidine = ADP + protein N-phospho-L-histidine.</text>
        <dbReference type="EC" id="2.7.13.3"/>
    </reaction>
</comment>
<dbReference type="CDD" id="cd00082">
    <property type="entry name" value="HisKA"/>
    <property type="match status" value="1"/>
</dbReference>
<dbReference type="InterPro" id="IPR003594">
    <property type="entry name" value="HATPase_dom"/>
</dbReference>
<evidence type="ECO:0000256" key="2">
    <source>
        <dbReference type="ARBA" id="ARBA00012438"/>
    </source>
</evidence>
<feature type="domain" description="PAC" evidence="6">
    <location>
        <begin position="274"/>
        <end position="326"/>
    </location>
</feature>
<dbReference type="PRINTS" id="PR00344">
    <property type="entry name" value="BCTRLSENSOR"/>
</dbReference>
<dbReference type="Gene3D" id="3.30.565.10">
    <property type="entry name" value="Histidine kinase-like ATPase, C-terminal domain"/>
    <property type="match status" value="1"/>
</dbReference>
<dbReference type="CDD" id="cd00130">
    <property type="entry name" value="PAS"/>
    <property type="match status" value="1"/>
</dbReference>
<evidence type="ECO:0000256" key="1">
    <source>
        <dbReference type="ARBA" id="ARBA00000085"/>
    </source>
</evidence>
<evidence type="ECO:0000256" key="4">
    <source>
        <dbReference type="SAM" id="Phobius"/>
    </source>
</evidence>
<dbReference type="Pfam" id="PF00512">
    <property type="entry name" value="HisKA"/>
    <property type="match status" value="1"/>
</dbReference>
<feature type="transmembrane region" description="Helical" evidence="4">
    <location>
        <begin position="156"/>
        <end position="177"/>
    </location>
</feature>
<dbReference type="Gene3D" id="2.10.70.100">
    <property type="match status" value="1"/>
</dbReference>
<accession>A0A5S4EHH4</accession>
<evidence type="ECO:0000313" key="7">
    <source>
        <dbReference type="EMBL" id="TMQ74752.1"/>
    </source>
</evidence>
<dbReference type="Pfam" id="PF08447">
    <property type="entry name" value="PAS_3"/>
    <property type="match status" value="1"/>
</dbReference>
<dbReference type="PROSITE" id="PS50109">
    <property type="entry name" value="HIS_KIN"/>
    <property type="match status" value="1"/>
</dbReference>
<dbReference type="SMART" id="SM00388">
    <property type="entry name" value="HisKA"/>
    <property type="match status" value="1"/>
</dbReference>
<gene>
    <name evidence="7" type="ORF">ACCUM_3187</name>
</gene>
<dbReference type="InterPro" id="IPR000014">
    <property type="entry name" value="PAS"/>
</dbReference>
<dbReference type="SUPFAM" id="SSF55785">
    <property type="entry name" value="PYP-like sensor domain (PAS domain)"/>
    <property type="match status" value="1"/>
</dbReference>
<dbReference type="InterPro" id="IPR003661">
    <property type="entry name" value="HisK_dim/P_dom"/>
</dbReference>
<dbReference type="InterPro" id="IPR005467">
    <property type="entry name" value="His_kinase_dom"/>
</dbReference>
<dbReference type="InterPro" id="IPR036097">
    <property type="entry name" value="HisK_dim/P_sf"/>
</dbReference>
<evidence type="ECO:0000259" key="5">
    <source>
        <dbReference type="PROSITE" id="PS50109"/>
    </source>
</evidence>
<dbReference type="SUPFAM" id="SSF47384">
    <property type="entry name" value="Homodimeric domain of signal transducing histidine kinase"/>
    <property type="match status" value="1"/>
</dbReference>
<dbReference type="InterPro" id="IPR000700">
    <property type="entry name" value="PAS-assoc_C"/>
</dbReference>
<dbReference type="EMBL" id="SWAD01000155">
    <property type="protein sequence ID" value="TMQ74752.1"/>
    <property type="molecule type" value="Genomic_DNA"/>
</dbReference>
<feature type="domain" description="Histidine kinase" evidence="5">
    <location>
        <begin position="346"/>
        <end position="573"/>
    </location>
</feature>
<dbReference type="NCBIfam" id="TIGR00229">
    <property type="entry name" value="sensory_box"/>
    <property type="match status" value="1"/>
</dbReference>
<dbReference type="EC" id="2.7.13.3" evidence="2"/>
<keyword evidence="3" id="KW-0597">Phosphoprotein</keyword>
<dbReference type="InterPro" id="IPR001610">
    <property type="entry name" value="PAC"/>
</dbReference>
<dbReference type="InterPro" id="IPR013655">
    <property type="entry name" value="PAS_fold_3"/>
</dbReference>
<dbReference type="PROSITE" id="PS50113">
    <property type="entry name" value="PAC"/>
    <property type="match status" value="1"/>
</dbReference>
<dbReference type="PANTHER" id="PTHR43065">
    <property type="entry name" value="SENSOR HISTIDINE KINASE"/>
    <property type="match status" value="1"/>
</dbReference>
<dbReference type="PANTHER" id="PTHR43065:SF42">
    <property type="entry name" value="TWO-COMPONENT SENSOR PPRA"/>
    <property type="match status" value="1"/>
</dbReference>
<dbReference type="Pfam" id="PF02518">
    <property type="entry name" value="HATPase_c"/>
    <property type="match status" value="1"/>
</dbReference>
<comment type="caution">
    <text evidence="7">The sequence shown here is derived from an EMBL/GenBank/DDBJ whole genome shotgun (WGS) entry which is preliminary data.</text>
</comment>
<evidence type="ECO:0000256" key="3">
    <source>
        <dbReference type="ARBA" id="ARBA00022553"/>
    </source>
</evidence>
<organism evidence="7 8">
    <name type="scientific">Candidatus Accumulibacter phosphatis</name>
    <dbReference type="NCBI Taxonomy" id="327160"/>
    <lineage>
        <taxon>Bacteria</taxon>
        <taxon>Pseudomonadati</taxon>
        <taxon>Pseudomonadota</taxon>
        <taxon>Betaproteobacteria</taxon>
        <taxon>Candidatus Accumulibacter</taxon>
    </lineage>
</organism>
<dbReference type="Gene3D" id="3.30.450.20">
    <property type="entry name" value="PAS domain"/>
    <property type="match status" value="1"/>
</dbReference>
<sequence length="590" mass="64077">MLAVALLLLGGSNTWSLLQQYRYVEQEEGDRLQVAAHWLADLMVRRLPAEDVRALMASVRYAPDVRVSVQVDGERFEWGAAGSDGEGWKVSGATAFLPSRHESGQTASLLSGVYDADGEELLVAIRALPDSSSDATRLVGVARQRAMIHANWNRMATWHLGLFLATLLSSVFALSAVQCRQRRLDTLRAERHVEQRAAAERLRLATDLAGLGVWEYDPVGGRLRWDASIYALYGIDPAVVAVTTYEDWSKHVLPEDLPAAEAALQASIRERQRFQADFRIRRGDGQIRMIRALAQPLFADDGSPLSVIGINQDVTDRIEAERVQDELRNRLARAARMEILGAMAAGIAHDFNNILVAILGYSGLGRAVVRAAGDSGRVASYFEEIETAGERARDLVQQLLVFSRGGTLHVSVVSVADEARAVVDLLASSFPTGVTLSMRIDDDLPALDIDRSHLSRILRNLCLNARSAMAGPGEVRISAQRVGVDPVEVCASCHAEFTGEFVRIAVSDEGCGIPQAIHDRIFEPFFTTREPGMGVGMGLAVVHGLVHLYQGHVQMQSVAVQGSTLAILLPRSVWHAEAASEGSPAGAATD</sequence>
<dbReference type="SMART" id="SM00387">
    <property type="entry name" value="HATPase_c"/>
    <property type="match status" value="1"/>
</dbReference>
<name>A0A5S4EHH4_9PROT</name>
<evidence type="ECO:0000313" key="8">
    <source>
        <dbReference type="Proteomes" id="UP000306324"/>
    </source>
</evidence>
<dbReference type="Proteomes" id="UP000306324">
    <property type="component" value="Unassembled WGS sequence"/>
</dbReference>
<dbReference type="SUPFAM" id="SSF55874">
    <property type="entry name" value="ATPase domain of HSP90 chaperone/DNA topoisomerase II/histidine kinase"/>
    <property type="match status" value="1"/>
</dbReference>
<dbReference type="InterPro" id="IPR035965">
    <property type="entry name" value="PAS-like_dom_sf"/>
</dbReference>
<dbReference type="InterPro" id="IPR036890">
    <property type="entry name" value="HATPase_C_sf"/>
</dbReference>
<dbReference type="InterPro" id="IPR004358">
    <property type="entry name" value="Sig_transdc_His_kin-like_C"/>
</dbReference>
<protein>
    <recommendedName>
        <fullName evidence="2">histidine kinase</fullName>
        <ecNumber evidence="2">2.7.13.3</ecNumber>
    </recommendedName>
</protein>
<dbReference type="GO" id="GO:0000155">
    <property type="term" value="F:phosphorelay sensor kinase activity"/>
    <property type="evidence" value="ECO:0007669"/>
    <property type="project" value="InterPro"/>
</dbReference>
<dbReference type="RefSeq" id="WP_171047462.1">
    <property type="nucleotide sequence ID" value="NZ_SWAD01000155.1"/>
</dbReference>
<dbReference type="AlphaFoldDB" id="A0A5S4EHH4"/>
<keyword evidence="4" id="KW-0472">Membrane</keyword>
<keyword evidence="4" id="KW-1133">Transmembrane helix</keyword>
<keyword evidence="4" id="KW-0812">Transmembrane</keyword>